<accession>A0A3S9B9A2</accession>
<dbReference type="EMBL" id="CP032509">
    <property type="protein sequence ID" value="AZN73566.1"/>
    <property type="molecule type" value="Genomic_DNA"/>
</dbReference>
<dbReference type="KEGG" id="abaw:D5400_04255"/>
<protein>
    <submittedName>
        <fullName evidence="2">MFS transporter permease</fullName>
    </submittedName>
</protein>
<name>A0A3S9B9A2_9HYPH</name>
<reference evidence="2 3" key="1">
    <citation type="submission" date="2018-09" db="EMBL/GenBank/DDBJ databases">
        <title>Marinorhizobium profundi gen. nov., sp. nov., isolated from a deep-sea sediment sample from the New Britain Trench and proposal of Marinorhizobiaceae fam. nov. in the order Rhizobiales of the class Alphaproteobacteria.</title>
        <authorList>
            <person name="Cao J."/>
        </authorList>
    </citation>
    <scope>NUCLEOTIDE SEQUENCE [LARGE SCALE GENOMIC DNA]</scope>
    <source>
        <strain evidence="2 3">WS11</strain>
    </source>
</reference>
<keyword evidence="3" id="KW-1185">Reference proteome</keyword>
<feature type="transmembrane region" description="Helical" evidence="1">
    <location>
        <begin position="195"/>
        <end position="217"/>
    </location>
</feature>
<evidence type="ECO:0000313" key="3">
    <source>
        <dbReference type="Proteomes" id="UP000268192"/>
    </source>
</evidence>
<organism evidence="2 3">
    <name type="scientific">Georhizobium profundi</name>
    <dbReference type="NCBI Taxonomy" id="2341112"/>
    <lineage>
        <taxon>Bacteria</taxon>
        <taxon>Pseudomonadati</taxon>
        <taxon>Pseudomonadota</taxon>
        <taxon>Alphaproteobacteria</taxon>
        <taxon>Hyphomicrobiales</taxon>
        <taxon>Rhizobiaceae</taxon>
        <taxon>Georhizobium</taxon>
    </lineage>
</organism>
<gene>
    <name evidence="2" type="ORF">D5400_04255</name>
</gene>
<feature type="transmembrane region" description="Helical" evidence="1">
    <location>
        <begin position="53"/>
        <end position="74"/>
    </location>
</feature>
<proteinExistence type="predicted"/>
<feature type="transmembrane region" description="Helical" evidence="1">
    <location>
        <begin position="163"/>
        <end position="183"/>
    </location>
</feature>
<dbReference type="Proteomes" id="UP000268192">
    <property type="component" value="Chromosome"/>
</dbReference>
<keyword evidence="1" id="KW-0472">Membrane</keyword>
<dbReference type="OrthoDB" id="8820484at2"/>
<evidence type="ECO:0000313" key="2">
    <source>
        <dbReference type="EMBL" id="AZN73566.1"/>
    </source>
</evidence>
<evidence type="ECO:0000256" key="1">
    <source>
        <dbReference type="SAM" id="Phobius"/>
    </source>
</evidence>
<feature type="transmembrane region" description="Helical" evidence="1">
    <location>
        <begin position="133"/>
        <end position="151"/>
    </location>
</feature>
<feature type="transmembrane region" description="Helical" evidence="1">
    <location>
        <begin position="94"/>
        <end position="112"/>
    </location>
</feature>
<keyword evidence="1" id="KW-0812">Transmembrane</keyword>
<keyword evidence="1" id="KW-1133">Transmembrane helix</keyword>
<feature type="transmembrane region" description="Helical" evidence="1">
    <location>
        <begin position="12"/>
        <end position="32"/>
    </location>
</feature>
<dbReference type="AlphaFoldDB" id="A0A3S9B9A2"/>
<sequence>MDLMNLLRSAEALLYEIVSWLIFYPLTFWRCVRHPVRMMIYAERELTDPPEEQFVDTVSPPLFLFLTLVIAHLFQMNIGVAQPELSGVLSDDRNLLLFRAVIFSLLPLLVGIQRVHQKNQKLTRSTLRPAFYSQCYLAAPFTLSLDMALMIGQLDHAWSSITAWTLFLSGLIWYLGALTEWFVVHGPMRRLRGFALSLGTVLVGGLIALAVLIPVALVTVSTR</sequence>